<organism evidence="2 3">
    <name type="scientific">Pleurodeles waltl</name>
    <name type="common">Iberian ribbed newt</name>
    <dbReference type="NCBI Taxonomy" id="8319"/>
    <lineage>
        <taxon>Eukaryota</taxon>
        <taxon>Metazoa</taxon>
        <taxon>Chordata</taxon>
        <taxon>Craniata</taxon>
        <taxon>Vertebrata</taxon>
        <taxon>Euteleostomi</taxon>
        <taxon>Amphibia</taxon>
        <taxon>Batrachia</taxon>
        <taxon>Caudata</taxon>
        <taxon>Salamandroidea</taxon>
        <taxon>Salamandridae</taxon>
        <taxon>Pleurodelinae</taxon>
        <taxon>Pleurodeles</taxon>
    </lineage>
</organism>
<proteinExistence type="predicted"/>
<sequence>MEERRMNRLKQMPEEGRRHREMPNNLRVQPEEGRRHRETWSNFGVHREEGDREERRREQTGHALVRAWPRQVRGGIQTGNREN</sequence>
<gene>
    <name evidence="2" type="ORF">NDU88_002082</name>
</gene>
<evidence type="ECO:0000256" key="1">
    <source>
        <dbReference type="SAM" id="MobiDB-lite"/>
    </source>
</evidence>
<accession>A0AAV7P7B1</accession>
<feature type="compositionally biased region" description="Basic and acidic residues" evidence="1">
    <location>
        <begin position="29"/>
        <end position="60"/>
    </location>
</feature>
<dbReference type="AlphaFoldDB" id="A0AAV7P7B1"/>
<name>A0AAV7P7B1_PLEWA</name>
<comment type="caution">
    <text evidence="2">The sequence shown here is derived from an EMBL/GenBank/DDBJ whole genome shotgun (WGS) entry which is preliminary data.</text>
</comment>
<evidence type="ECO:0000313" key="3">
    <source>
        <dbReference type="Proteomes" id="UP001066276"/>
    </source>
</evidence>
<protein>
    <submittedName>
        <fullName evidence="2">Uncharacterized protein</fullName>
    </submittedName>
</protein>
<feature type="compositionally biased region" description="Basic and acidic residues" evidence="1">
    <location>
        <begin position="1"/>
        <end position="22"/>
    </location>
</feature>
<keyword evidence="3" id="KW-1185">Reference proteome</keyword>
<dbReference type="EMBL" id="JANPWB010000011">
    <property type="protein sequence ID" value="KAJ1123614.1"/>
    <property type="molecule type" value="Genomic_DNA"/>
</dbReference>
<dbReference type="Proteomes" id="UP001066276">
    <property type="component" value="Chromosome 7"/>
</dbReference>
<evidence type="ECO:0000313" key="2">
    <source>
        <dbReference type="EMBL" id="KAJ1123614.1"/>
    </source>
</evidence>
<reference evidence="2" key="1">
    <citation type="journal article" date="2022" name="bioRxiv">
        <title>Sequencing and chromosome-scale assembly of the giantPleurodeles waltlgenome.</title>
        <authorList>
            <person name="Brown T."/>
            <person name="Elewa A."/>
            <person name="Iarovenko S."/>
            <person name="Subramanian E."/>
            <person name="Araus A.J."/>
            <person name="Petzold A."/>
            <person name="Susuki M."/>
            <person name="Suzuki K.-i.T."/>
            <person name="Hayashi T."/>
            <person name="Toyoda A."/>
            <person name="Oliveira C."/>
            <person name="Osipova E."/>
            <person name="Leigh N.D."/>
            <person name="Simon A."/>
            <person name="Yun M.H."/>
        </authorList>
    </citation>
    <scope>NUCLEOTIDE SEQUENCE</scope>
    <source>
        <strain evidence="2">20211129_DDA</strain>
        <tissue evidence="2">Liver</tissue>
    </source>
</reference>
<feature type="region of interest" description="Disordered" evidence="1">
    <location>
        <begin position="1"/>
        <end position="83"/>
    </location>
</feature>